<evidence type="ECO:0000313" key="10">
    <source>
        <dbReference type="Proteomes" id="UP000267027"/>
    </source>
</evidence>
<dbReference type="Proteomes" id="UP000267027">
    <property type="component" value="Unassembled WGS sequence"/>
</dbReference>
<evidence type="ECO:0000256" key="8">
    <source>
        <dbReference type="ARBA" id="ARBA00023242"/>
    </source>
</evidence>
<protein>
    <recommendedName>
        <fullName evidence="5">Elongator complex protein 4</fullName>
    </recommendedName>
</protein>
<evidence type="ECO:0000313" key="11">
    <source>
        <dbReference type="WBParaSite" id="ACOC_0000194601-mRNA-1"/>
    </source>
</evidence>
<accession>A0A0R3PDE3</accession>
<dbReference type="UniPathway" id="UPA00988"/>
<dbReference type="GO" id="GO:0005737">
    <property type="term" value="C:cytoplasm"/>
    <property type="evidence" value="ECO:0007669"/>
    <property type="project" value="UniProtKB-SubCell"/>
</dbReference>
<dbReference type="InterPro" id="IPR008728">
    <property type="entry name" value="Elongator_complex_protein_4"/>
</dbReference>
<dbReference type="STRING" id="334426.A0A0R3PDE3"/>
<dbReference type="GO" id="GO:0033588">
    <property type="term" value="C:elongator holoenzyme complex"/>
    <property type="evidence" value="ECO:0007669"/>
    <property type="project" value="InterPro"/>
</dbReference>
<dbReference type="Gene3D" id="3.40.50.300">
    <property type="entry name" value="P-loop containing nucleotide triphosphate hydrolases"/>
    <property type="match status" value="1"/>
</dbReference>
<comment type="pathway">
    <text evidence="3">tRNA modification; 5-methoxycarbonylmethyl-2-thiouridine-tRNA biosynthesis.</text>
</comment>
<dbReference type="AlphaFoldDB" id="A0A0R3PDE3"/>
<keyword evidence="7" id="KW-0819">tRNA processing</keyword>
<dbReference type="InterPro" id="IPR027417">
    <property type="entry name" value="P-loop_NTPase"/>
</dbReference>
<reference evidence="11" key="1">
    <citation type="submission" date="2017-02" db="UniProtKB">
        <authorList>
            <consortium name="WormBaseParasite"/>
        </authorList>
    </citation>
    <scope>IDENTIFICATION</scope>
</reference>
<dbReference type="PANTHER" id="PTHR12896">
    <property type="entry name" value="PAX6 NEIGHBOR PROTEIN PAXNEB"/>
    <property type="match status" value="1"/>
</dbReference>
<dbReference type="GO" id="GO:0002098">
    <property type="term" value="P:tRNA wobble uridine modification"/>
    <property type="evidence" value="ECO:0007669"/>
    <property type="project" value="InterPro"/>
</dbReference>
<reference evidence="9 10" key="2">
    <citation type="submission" date="2018-11" db="EMBL/GenBank/DDBJ databases">
        <authorList>
            <consortium name="Pathogen Informatics"/>
        </authorList>
    </citation>
    <scope>NUCLEOTIDE SEQUENCE [LARGE SCALE GENOMIC DNA]</scope>
    <source>
        <strain evidence="9 10">Costa Rica</strain>
    </source>
</reference>
<evidence type="ECO:0000313" key="9">
    <source>
        <dbReference type="EMBL" id="VDM53532.1"/>
    </source>
</evidence>
<dbReference type="OMA" id="VGTHNPP"/>
<proteinExistence type="inferred from homology"/>
<keyword evidence="6" id="KW-0963">Cytoplasm</keyword>
<comment type="subcellular location">
    <subcellularLocation>
        <location evidence="2">Cytoplasm</location>
    </subcellularLocation>
    <subcellularLocation>
        <location evidence="1">Nucleus</location>
    </subcellularLocation>
</comment>
<dbReference type="GO" id="GO:0008023">
    <property type="term" value="C:transcription elongation factor complex"/>
    <property type="evidence" value="ECO:0007669"/>
    <property type="project" value="TreeGrafter"/>
</dbReference>
<dbReference type="EMBL" id="UYYA01000330">
    <property type="protein sequence ID" value="VDM53532.1"/>
    <property type="molecule type" value="Genomic_DNA"/>
</dbReference>
<dbReference type="WBParaSite" id="ACOC_0000194601-mRNA-1">
    <property type="protein sequence ID" value="ACOC_0000194601-mRNA-1"/>
    <property type="gene ID" value="ACOC_0000194601"/>
</dbReference>
<evidence type="ECO:0000256" key="5">
    <source>
        <dbReference type="ARBA" id="ARBA00020265"/>
    </source>
</evidence>
<keyword evidence="8" id="KW-0539">Nucleus</keyword>
<name>A0A0R3PDE3_ANGCS</name>
<sequence>MLYVLSFRSIMNLSDSVRLKGCTLKGRSLETSSGCSALDTLFGGGVPVSAFCVVDELNSRAYFGNIVKYFLAEGLYSGHDVLIVDPVDGDRLWKEIPARIVTQPNTSSSDIRAMTYHHDDLSIAFRYAAKPKVNSLIGEGNRYDLSKSLDDVDSFCSQRVHFDGPYCYDSLYQYIVRLCRNDRYNRERGLTKNLLRIVINHLGSPVWKDSEKFSPFLVRIHSLLRKAHVVLLASVSSDTMFKKHADELFATADLYFQLVAVSDEEEKKLSCVERCHGFLRILRLPRLTSLGTHNPPVDLTFTQKRSSLEISIMHLPPALGDEDRIAKTPCAVDF</sequence>
<dbReference type="OrthoDB" id="289162at2759"/>
<evidence type="ECO:0000256" key="7">
    <source>
        <dbReference type="ARBA" id="ARBA00022694"/>
    </source>
</evidence>
<evidence type="ECO:0000256" key="4">
    <source>
        <dbReference type="ARBA" id="ARBA00007573"/>
    </source>
</evidence>
<evidence type="ECO:0000256" key="2">
    <source>
        <dbReference type="ARBA" id="ARBA00004496"/>
    </source>
</evidence>
<dbReference type="PANTHER" id="PTHR12896:SF1">
    <property type="entry name" value="ELONGATOR COMPLEX PROTEIN 4"/>
    <property type="match status" value="1"/>
</dbReference>
<dbReference type="Pfam" id="PF05625">
    <property type="entry name" value="PAXNEB"/>
    <property type="match status" value="1"/>
</dbReference>
<organism evidence="11">
    <name type="scientific">Angiostrongylus costaricensis</name>
    <name type="common">Nematode worm</name>
    <dbReference type="NCBI Taxonomy" id="334426"/>
    <lineage>
        <taxon>Eukaryota</taxon>
        <taxon>Metazoa</taxon>
        <taxon>Ecdysozoa</taxon>
        <taxon>Nematoda</taxon>
        <taxon>Chromadorea</taxon>
        <taxon>Rhabditida</taxon>
        <taxon>Rhabditina</taxon>
        <taxon>Rhabditomorpha</taxon>
        <taxon>Strongyloidea</taxon>
        <taxon>Metastrongylidae</taxon>
        <taxon>Angiostrongylus</taxon>
    </lineage>
</organism>
<evidence type="ECO:0000256" key="1">
    <source>
        <dbReference type="ARBA" id="ARBA00004123"/>
    </source>
</evidence>
<keyword evidence="10" id="KW-1185">Reference proteome</keyword>
<evidence type="ECO:0000256" key="3">
    <source>
        <dbReference type="ARBA" id="ARBA00005043"/>
    </source>
</evidence>
<gene>
    <name evidence="9" type="ORF">ACOC_LOCUS1947</name>
</gene>
<comment type="similarity">
    <text evidence="4">Belongs to the ELP4 family.</text>
</comment>
<evidence type="ECO:0000256" key="6">
    <source>
        <dbReference type="ARBA" id="ARBA00022490"/>
    </source>
</evidence>